<feature type="transmembrane region" description="Helical" evidence="1">
    <location>
        <begin position="21"/>
        <end position="44"/>
    </location>
</feature>
<dbReference type="Proteomes" id="UP000734854">
    <property type="component" value="Unassembled WGS sequence"/>
</dbReference>
<dbReference type="AlphaFoldDB" id="A0A8J5F9H6"/>
<evidence type="ECO:0000256" key="1">
    <source>
        <dbReference type="SAM" id="Phobius"/>
    </source>
</evidence>
<keyword evidence="1" id="KW-0472">Membrane</keyword>
<evidence type="ECO:0000313" key="2">
    <source>
        <dbReference type="EMBL" id="KAG6482308.1"/>
    </source>
</evidence>
<dbReference type="EMBL" id="JACMSC010000016">
    <property type="protein sequence ID" value="KAG6482308.1"/>
    <property type="molecule type" value="Genomic_DNA"/>
</dbReference>
<protein>
    <submittedName>
        <fullName evidence="2">Uncharacterized protein</fullName>
    </submittedName>
</protein>
<keyword evidence="3" id="KW-1185">Reference proteome</keyword>
<comment type="caution">
    <text evidence="2">The sequence shown here is derived from an EMBL/GenBank/DDBJ whole genome shotgun (WGS) entry which is preliminary data.</text>
</comment>
<proteinExistence type="predicted"/>
<sequence length="199" mass="22534">MARVSAVEWLRGGSGRCCCSFRRITFVICCVNLVAALLVIHSFYTSFFFRPSSGLNRNYLADQTKKMEESIRIRREMGPLALVNAARMLRMKLSREEKKGRIQLSQLVMHKLASEVLQMLQGVDNTNVTEQQAAVNIWRVQKLEEVRKATNSKPSNSSIPFREASILRLPVHLCYITTMMIVLEFTAGVCRDAETSTGD</sequence>
<dbReference type="PANTHER" id="PTHR33344">
    <property type="entry name" value="OS02G0761600 PROTEIN"/>
    <property type="match status" value="1"/>
</dbReference>
<accession>A0A8J5F9H6</accession>
<gene>
    <name evidence="2" type="ORF">ZIOFF_058939</name>
</gene>
<reference evidence="2 3" key="1">
    <citation type="submission" date="2020-08" db="EMBL/GenBank/DDBJ databases">
        <title>Plant Genome Project.</title>
        <authorList>
            <person name="Zhang R.-G."/>
        </authorList>
    </citation>
    <scope>NUCLEOTIDE SEQUENCE [LARGE SCALE GENOMIC DNA]</scope>
    <source>
        <tissue evidence="2">Rhizome</tissue>
    </source>
</reference>
<dbReference type="PANTHER" id="PTHR33344:SF1">
    <property type="entry name" value="OS06G0214100 PROTEIN"/>
    <property type="match status" value="1"/>
</dbReference>
<keyword evidence="1" id="KW-1133">Transmembrane helix</keyword>
<organism evidence="2 3">
    <name type="scientific">Zingiber officinale</name>
    <name type="common">Ginger</name>
    <name type="synonym">Amomum zingiber</name>
    <dbReference type="NCBI Taxonomy" id="94328"/>
    <lineage>
        <taxon>Eukaryota</taxon>
        <taxon>Viridiplantae</taxon>
        <taxon>Streptophyta</taxon>
        <taxon>Embryophyta</taxon>
        <taxon>Tracheophyta</taxon>
        <taxon>Spermatophyta</taxon>
        <taxon>Magnoliopsida</taxon>
        <taxon>Liliopsida</taxon>
        <taxon>Zingiberales</taxon>
        <taxon>Zingiberaceae</taxon>
        <taxon>Zingiber</taxon>
    </lineage>
</organism>
<name>A0A8J5F9H6_ZINOF</name>
<keyword evidence="1" id="KW-0812">Transmembrane</keyword>
<evidence type="ECO:0000313" key="3">
    <source>
        <dbReference type="Proteomes" id="UP000734854"/>
    </source>
</evidence>